<evidence type="ECO:0000313" key="1">
    <source>
        <dbReference type="EMBL" id="KAH3711723.1"/>
    </source>
</evidence>
<name>A0A9D4BXC4_DREPO</name>
<accession>A0A9D4BXC4</accession>
<organism evidence="1 2">
    <name type="scientific">Dreissena polymorpha</name>
    <name type="common">Zebra mussel</name>
    <name type="synonym">Mytilus polymorpha</name>
    <dbReference type="NCBI Taxonomy" id="45954"/>
    <lineage>
        <taxon>Eukaryota</taxon>
        <taxon>Metazoa</taxon>
        <taxon>Spiralia</taxon>
        <taxon>Lophotrochozoa</taxon>
        <taxon>Mollusca</taxon>
        <taxon>Bivalvia</taxon>
        <taxon>Autobranchia</taxon>
        <taxon>Heteroconchia</taxon>
        <taxon>Euheterodonta</taxon>
        <taxon>Imparidentia</taxon>
        <taxon>Neoheterodontei</taxon>
        <taxon>Myida</taxon>
        <taxon>Dreissenoidea</taxon>
        <taxon>Dreissenidae</taxon>
        <taxon>Dreissena</taxon>
    </lineage>
</organism>
<protein>
    <submittedName>
        <fullName evidence="1">Uncharacterized protein</fullName>
    </submittedName>
</protein>
<keyword evidence="2" id="KW-1185">Reference proteome</keyword>
<dbReference type="AlphaFoldDB" id="A0A9D4BXC4"/>
<evidence type="ECO:0000313" key="2">
    <source>
        <dbReference type="Proteomes" id="UP000828390"/>
    </source>
</evidence>
<gene>
    <name evidence="1" type="ORF">DPMN_071395</name>
</gene>
<reference evidence="1" key="2">
    <citation type="submission" date="2020-11" db="EMBL/GenBank/DDBJ databases">
        <authorList>
            <person name="McCartney M.A."/>
            <person name="Auch B."/>
            <person name="Kono T."/>
            <person name="Mallez S."/>
            <person name="Becker A."/>
            <person name="Gohl D.M."/>
            <person name="Silverstein K.A.T."/>
            <person name="Koren S."/>
            <person name="Bechman K.B."/>
            <person name="Herman A."/>
            <person name="Abrahante J.E."/>
            <person name="Garbe J."/>
        </authorList>
    </citation>
    <scope>NUCLEOTIDE SEQUENCE</scope>
    <source>
        <strain evidence="1">Duluth1</strain>
        <tissue evidence="1">Whole animal</tissue>
    </source>
</reference>
<comment type="caution">
    <text evidence="1">The sequence shown here is derived from an EMBL/GenBank/DDBJ whole genome shotgun (WGS) entry which is preliminary data.</text>
</comment>
<reference evidence="1" key="1">
    <citation type="journal article" date="2019" name="bioRxiv">
        <title>The Genome of the Zebra Mussel, Dreissena polymorpha: A Resource for Invasive Species Research.</title>
        <authorList>
            <person name="McCartney M.A."/>
            <person name="Auch B."/>
            <person name="Kono T."/>
            <person name="Mallez S."/>
            <person name="Zhang Y."/>
            <person name="Obille A."/>
            <person name="Becker A."/>
            <person name="Abrahante J.E."/>
            <person name="Garbe J."/>
            <person name="Badalamenti J.P."/>
            <person name="Herman A."/>
            <person name="Mangelson H."/>
            <person name="Liachko I."/>
            <person name="Sullivan S."/>
            <person name="Sone E.D."/>
            <person name="Koren S."/>
            <person name="Silverstein K.A.T."/>
            <person name="Beckman K.B."/>
            <person name="Gohl D.M."/>
        </authorList>
    </citation>
    <scope>NUCLEOTIDE SEQUENCE</scope>
    <source>
        <strain evidence="1">Duluth1</strain>
        <tissue evidence="1">Whole animal</tissue>
    </source>
</reference>
<sequence>MKRVMGWRLAVYRQVGIDSALMGRWNSVWQFVGCALPFHPTSLLLICNLVESAKKN</sequence>
<dbReference type="Proteomes" id="UP000828390">
    <property type="component" value="Unassembled WGS sequence"/>
</dbReference>
<dbReference type="EMBL" id="JAIWYP010000014">
    <property type="protein sequence ID" value="KAH3711723.1"/>
    <property type="molecule type" value="Genomic_DNA"/>
</dbReference>
<proteinExistence type="predicted"/>